<reference evidence="2" key="1">
    <citation type="submission" date="2014-03" db="EMBL/GenBank/DDBJ databases">
        <authorList>
            <person name="Aksoy S."/>
            <person name="Warren W."/>
            <person name="Wilson R.K."/>
        </authorList>
    </citation>
    <scope>NUCLEOTIDE SEQUENCE [LARGE SCALE GENOMIC DNA]</scope>
    <source>
        <strain evidence="2">IAEA</strain>
    </source>
</reference>
<protein>
    <submittedName>
        <fullName evidence="1">Uncharacterized protein</fullName>
    </submittedName>
</protein>
<dbReference type="AlphaFoldDB" id="A0A1A9ZUQ2"/>
<reference evidence="1" key="2">
    <citation type="submission" date="2020-05" db="UniProtKB">
        <authorList>
            <consortium name="EnsemblMetazoa"/>
        </authorList>
    </citation>
    <scope>IDENTIFICATION</scope>
    <source>
        <strain evidence="1">IAEA</strain>
    </source>
</reference>
<sequence>MTIHLTLATIEFSKSAGPNSTTSIFINKLTVDITTDEILCEIIKKFPLNSIYGDTSYAISPLPSKDQFSLDVDNLSLNLIRTHFLYRNEPTDGNGKNISTI</sequence>
<name>A0A1A9ZUQ2_GLOPL</name>
<dbReference type="EnsemblMetazoa" id="GPAI025662-RA">
    <property type="protein sequence ID" value="GPAI025662-PA"/>
    <property type="gene ID" value="GPAI025662"/>
</dbReference>
<dbReference type="VEuPathDB" id="VectorBase:GPAI025662"/>
<keyword evidence="2" id="KW-1185">Reference proteome</keyword>
<organism evidence="1 2">
    <name type="scientific">Glossina pallidipes</name>
    <name type="common">Tsetse fly</name>
    <dbReference type="NCBI Taxonomy" id="7398"/>
    <lineage>
        <taxon>Eukaryota</taxon>
        <taxon>Metazoa</taxon>
        <taxon>Ecdysozoa</taxon>
        <taxon>Arthropoda</taxon>
        <taxon>Hexapoda</taxon>
        <taxon>Insecta</taxon>
        <taxon>Pterygota</taxon>
        <taxon>Neoptera</taxon>
        <taxon>Endopterygota</taxon>
        <taxon>Diptera</taxon>
        <taxon>Brachycera</taxon>
        <taxon>Muscomorpha</taxon>
        <taxon>Hippoboscoidea</taxon>
        <taxon>Glossinidae</taxon>
        <taxon>Glossina</taxon>
    </lineage>
</organism>
<accession>A0A1A9ZUQ2</accession>
<evidence type="ECO:0000313" key="1">
    <source>
        <dbReference type="EnsemblMetazoa" id="GPAI025662-PA"/>
    </source>
</evidence>
<proteinExistence type="predicted"/>
<evidence type="ECO:0000313" key="2">
    <source>
        <dbReference type="Proteomes" id="UP000092445"/>
    </source>
</evidence>
<dbReference type="Proteomes" id="UP000092445">
    <property type="component" value="Unassembled WGS sequence"/>
</dbReference>